<dbReference type="EMBL" id="LWBO01000004">
    <property type="protein sequence ID" value="OQP52391.1"/>
    <property type="molecule type" value="Genomic_DNA"/>
</dbReference>
<evidence type="ECO:0000313" key="2">
    <source>
        <dbReference type="EMBL" id="OQP52391.1"/>
    </source>
</evidence>
<name>A0ABX3P0V1_9BACT</name>
<evidence type="ECO:0008006" key="4">
    <source>
        <dbReference type="Google" id="ProtNLM"/>
    </source>
</evidence>
<reference evidence="2 3" key="1">
    <citation type="submission" date="2016-04" db="EMBL/GenBank/DDBJ databases">
        <authorList>
            <person name="Chen L."/>
            <person name="Zhuang W."/>
            <person name="Wang G."/>
        </authorList>
    </citation>
    <scope>NUCLEOTIDE SEQUENCE [LARGE SCALE GENOMIC DNA]</scope>
    <source>
        <strain evidence="3">GR20</strain>
    </source>
</reference>
<feature type="signal peptide" evidence="1">
    <location>
        <begin position="1"/>
        <end position="18"/>
    </location>
</feature>
<dbReference type="Pfam" id="PF11306">
    <property type="entry name" value="DUF3108"/>
    <property type="match status" value="1"/>
</dbReference>
<dbReference type="RefSeq" id="WP_014220445.1">
    <property type="nucleotide sequence ID" value="NZ_LWBO01000004.1"/>
</dbReference>
<proteinExistence type="predicted"/>
<evidence type="ECO:0000256" key="1">
    <source>
        <dbReference type="SAM" id="SignalP"/>
    </source>
</evidence>
<dbReference type="InterPro" id="IPR021457">
    <property type="entry name" value="DUF3108"/>
</dbReference>
<evidence type="ECO:0000313" key="3">
    <source>
        <dbReference type="Proteomes" id="UP000192277"/>
    </source>
</evidence>
<keyword evidence="1" id="KW-0732">Signal</keyword>
<protein>
    <recommendedName>
        <fullName evidence="4">DUF3108 domain-containing protein</fullName>
    </recommendedName>
</protein>
<comment type="caution">
    <text evidence="2">The sequence shown here is derived from an EMBL/GenBank/DDBJ whole genome shotgun (WGS) entry which is preliminary data.</text>
</comment>
<keyword evidence="3" id="KW-1185">Reference proteome</keyword>
<sequence>MKYTLTLLLAVAALFGHSQTIQVPGGHTFDKKYLKNGSYDMTLFMEREGKMEEAFLFTFSVTYTGKILSVYTSMVMLADTTSRSTDTSISDGNTFKPIYRSSNSAFHKMVLNYGKNVSGYYYNKESKKKYFIKEQGSAFFDNYAYPYLLALLPFTTGYTTEMAIFDFKPENSRNIKTAHINEVTSEVYVSEHSGEHKVWRVNVYEDVPANNFVYYFDQETRRIWKIDFEMHDTHMVFIAKEG</sequence>
<accession>A0ABX3P0V1</accession>
<dbReference type="Proteomes" id="UP000192277">
    <property type="component" value="Unassembled WGS sequence"/>
</dbReference>
<feature type="chain" id="PRO_5047347965" description="DUF3108 domain-containing protein" evidence="1">
    <location>
        <begin position="19"/>
        <end position="242"/>
    </location>
</feature>
<organism evidence="2 3">
    <name type="scientific">Niastella koreensis</name>
    <dbReference type="NCBI Taxonomy" id="354356"/>
    <lineage>
        <taxon>Bacteria</taxon>
        <taxon>Pseudomonadati</taxon>
        <taxon>Bacteroidota</taxon>
        <taxon>Chitinophagia</taxon>
        <taxon>Chitinophagales</taxon>
        <taxon>Chitinophagaceae</taxon>
        <taxon>Niastella</taxon>
    </lineage>
</organism>
<gene>
    <name evidence="2" type="ORF">A4D02_24700</name>
</gene>